<name>A0A392SGE4_9FABA</name>
<organism evidence="1 2">
    <name type="scientific">Trifolium medium</name>
    <dbReference type="NCBI Taxonomy" id="97028"/>
    <lineage>
        <taxon>Eukaryota</taxon>
        <taxon>Viridiplantae</taxon>
        <taxon>Streptophyta</taxon>
        <taxon>Embryophyta</taxon>
        <taxon>Tracheophyta</taxon>
        <taxon>Spermatophyta</taxon>
        <taxon>Magnoliopsida</taxon>
        <taxon>eudicotyledons</taxon>
        <taxon>Gunneridae</taxon>
        <taxon>Pentapetalae</taxon>
        <taxon>rosids</taxon>
        <taxon>fabids</taxon>
        <taxon>Fabales</taxon>
        <taxon>Fabaceae</taxon>
        <taxon>Papilionoideae</taxon>
        <taxon>50 kb inversion clade</taxon>
        <taxon>NPAAA clade</taxon>
        <taxon>Hologalegina</taxon>
        <taxon>IRL clade</taxon>
        <taxon>Trifolieae</taxon>
        <taxon>Trifolium</taxon>
    </lineage>
</organism>
<dbReference type="SUPFAM" id="SSF53300">
    <property type="entry name" value="vWA-like"/>
    <property type="match status" value="1"/>
</dbReference>
<dbReference type="AlphaFoldDB" id="A0A392SGE4"/>
<dbReference type="PANTHER" id="PTHR10579:SF59">
    <property type="entry name" value="E3 UBIQUITIN-PROTEIN LIGASE EDA40-RELATED"/>
    <property type="match status" value="1"/>
</dbReference>
<protein>
    <submittedName>
        <fullName evidence="1">Zinc finger protein</fullName>
    </submittedName>
</protein>
<dbReference type="Gene3D" id="3.40.50.410">
    <property type="entry name" value="von Willebrand factor, type A domain"/>
    <property type="match status" value="1"/>
</dbReference>
<proteinExistence type="predicted"/>
<dbReference type="EMBL" id="LXQA010365984">
    <property type="protein sequence ID" value="MCI47005.1"/>
    <property type="molecule type" value="Genomic_DNA"/>
</dbReference>
<keyword evidence="2" id="KW-1185">Reference proteome</keyword>
<evidence type="ECO:0000313" key="1">
    <source>
        <dbReference type="EMBL" id="MCI47005.1"/>
    </source>
</evidence>
<accession>A0A392SGE4</accession>
<dbReference type="Proteomes" id="UP000265520">
    <property type="component" value="Unassembled WGS sequence"/>
</dbReference>
<comment type="caution">
    <text evidence="1">The sequence shown here is derived from an EMBL/GenBank/DDBJ whole genome shotgun (WGS) entry which is preliminary data.</text>
</comment>
<sequence>MDVVIVLDAGGSGQKLRLMKNTMRLVISSLNATDHLSIVAFSNGSKRLLQLKRMTRICQRFARRIV</sequence>
<evidence type="ECO:0000313" key="2">
    <source>
        <dbReference type="Proteomes" id="UP000265520"/>
    </source>
</evidence>
<dbReference type="InterPro" id="IPR036465">
    <property type="entry name" value="vWFA_dom_sf"/>
</dbReference>
<dbReference type="InterPro" id="IPR051266">
    <property type="entry name" value="CLCR"/>
</dbReference>
<dbReference type="PANTHER" id="PTHR10579">
    <property type="entry name" value="CALCIUM-ACTIVATED CHLORIDE CHANNEL REGULATOR"/>
    <property type="match status" value="1"/>
</dbReference>
<reference evidence="1 2" key="1">
    <citation type="journal article" date="2018" name="Front. Plant Sci.">
        <title>Red Clover (Trifolium pratense) and Zigzag Clover (T. medium) - A Picture of Genomic Similarities and Differences.</title>
        <authorList>
            <person name="Dluhosova J."/>
            <person name="Istvanek J."/>
            <person name="Nedelnik J."/>
            <person name="Repkova J."/>
        </authorList>
    </citation>
    <scope>NUCLEOTIDE SEQUENCE [LARGE SCALE GENOMIC DNA]</scope>
    <source>
        <strain evidence="2">cv. 10/8</strain>
        <tissue evidence="1">Leaf</tissue>
    </source>
</reference>